<keyword evidence="2" id="KW-0808">Transferase</keyword>
<dbReference type="EMBL" id="QXED01000001">
    <property type="protein sequence ID" value="RIV27119.1"/>
    <property type="molecule type" value="Genomic_DNA"/>
</dbReference>
<feature type="domain" description="N-acetyltransferase" evidence="1">
    <location>
        <begin position="2"/>
        <end position="158"/>
    </location>
</feature>
<dbReference type="PANTHER" id="PTHR43415">
    <property type="entry name" value="SPERMIDINE N(1)-ACETYLTRANSFERASE"/>
    <property type="match status" value="1"/>
</dbReference>
<protein>
    <submittedName>
        <fullName evidence="2">N-acetyltransferase</fullName>
    </submittedName>
</protein>
<dbReference type="Pfam" id="PF13302">
    <property type="entry name" value="Acetyltransf_3"/>
    <property type="match status" value="1"/>
</dbReference>
<dbReference type="AlphaFoldDB" id="A0A418MI69"/>
<dbReference type="Gene3D" id="3.40.630.30">
    <property type="match status" value="1"/>
</dbReference>
<dbReference type="GO" id="GO:0016747">
    <property type="term" value="F:acyltransferase activity, transferring groups other than amino-acyl groups"/>
    <property type="evidence" value="ECO:0007669"/>
    <property type="project" value="InterPro"/>
</dbReference>
<dbReference type="OrthoDB" id="6290225at2"/>
<name>A0A418MI69_9BACT</name>
<evidence type="ECO:0000259" key="1">
    <source>
        <dbReference type="PROSITE" id="PS51186"/>
    </source>
</evidence>
<comment type="caution">
    <text evidence="2">The sequence shown here is derived from an EMBL/GenBank/DDBJ whole genome shotgun (WGS) entry which is preliminary data.</text>
</comment>
<dbReference type="InterPro" id="IPR016181">
    <property type="entry name" value="Acyl_CoA_acyltransferase"/>
</dbReference>
<dbReference type="PROSITE" id="PS51186">
    <property type="entry name" value="GNAT"/>
    <property type="match status" value="1"/>
</dbReference>
<organism evidence="2 3">
    <name type="scientific">Fibrisoma montanum</name>
    <dbReference type="NCBI Taxonomy" id="2305895"/>
    <lineage>
        <taxon>Bacteria</taxon>
        <taxon>Pseudomonadati</taxon>
        <taxon>Bacteroidota</taxon>
        <taxon>Cytophagia</taxon>
        <taxon>Cytophagales</taxon>
        <taxon>Spirosomataceae</taxon>
        <taxon>Fibrisoma</taxon>
    </lineage>
</organism>
<evidence type="ECO:0000313" key="2">
    <source>
        <dbReference type="EMBL" id="RIV27119.1"/>
    </source>
</evidence>
<dbReference type="InterPro" id="IPR000182">
    <property type="entry name" value="GNAT_dom"/>
</dbReference>
<evidence type="ECO:0000313" key="3">
    <source>
        <dbReference type="Proteomes" id="UP000283523"/>
    </source>
</evidence>
<dbReference type="CDD" id="cd04301">
    <property type="entry name" value="NAT_SF"/>
    <property type="match status" value="1"/>
</dbReference>
<accession>A0A418MI69</accession>
<dbReference type="PANTHER" id="PTHR43415:SF3">
    <property type="entry name" value="GNAT-FAMILY ACETYLTRANSFERASE"/>
    <property type="match status" value="1"/>
</dbReference>
<dbReference type="SUPFAM" id="SSF55729">
    <property type="entry name" value="Acyl-CoA N-acyltransferases (Nat)"/>
    <property type="match status" value="1"/>
</dbReference>
<sequence>MLTYRVATAEDSQLYFDWANDPDTRQQSFNSAPISPETHAAWFSRRLIDANTLMFVCSNEANEPVGQVRFERKPVADIPDEIIIGVSVDARFRGKGLASELIKLGCDACREQWGAVAIHAYIKPDNQASIRSFGKAGFTFSHESGKFGVPSLVYVLPA</sequence>
<proteinExistence type="predicted"/>
<dbReference type="Proteomes" id="UP000283523">
    <property type="component" value="Unassembled WGS sequence"/>
</dbReference>
<keyword evidence="3" id="KW-1185">Reference proteome</keyword>
<gene>
    <name evidence="2" type="ORF">DYU11_02035</name>
</gene>
<reference evidence="2 3" key="1">
    <citation type="submission" date="2018-08" db="EMBL/GenBank/DDBJ databases">
        <title>Fibrisoma montanum sp. nov., isolated from Danxia mountain soil.</title>
        <authorList>
            <person name="Huang Y."/>
        </authorList>
    </citation>
    <scope>NUCLEOTIDE SEQUENCE [LARGE SCALE GENOMIC DNA]</scope>
    <source>
        <strain evidence="2 3">HYT19</strain>
    </source>
</reference>
<dbReference type="RefSeq" id="WP_119665971.1">
    <property type="nucleotide sequence ID" value="NZ_QXED01000001.1"/>
</dbReference>